<dbReference type="GO" id="GO:0047330">
    <property type="term" value="F:polyphosphate-glucose phosphotransferase activity"/>
    <property type="evidence" value="ECO:0007669"/>
    <property type="project" value="UniProtKB-EC"/>
</dbReference>
<dbReference type="Gene3D" id="3.30.420.40">
    <property type="match status" value="2"/>
</dbReference>
<dbReference type="CDD" id="cd24058">
    <property type="entry name" value="ASKHA_NBD_ROK_PPGK"/>
    <property type="match status" value="1"/>
</dbReference>
<proteinExistence type="predicted"/>
<dbReference type="NCBIfam" id="NF045942">
    <property type="entry name" value="PolPhglucPhase"/>
    <property type="match status" value="1"/>
</dbReference>
<accession>A0ABT9M946</accession>
<reference evidence="2 3" key="1">
    <citation type="submission" date="2023-07" db="EMBL/GenBank/DDBJ databases">
        <title>Genomic Encyclopedia of Type Strains, Phase IV (KMG-IV): sequencing the most valuable type-strain genomes for metagenomic binning, comparative biology and taxonomic classification.</title>
        <authorList>
            <person name="Goeker M."/>
        </authorList>
    </citation>
    <scope>NUCLEOTIDE SEQUENCE [LARGE SCALE GENOMIC DNA]</scope>
    <source>
        <strain evidence="2 3">NIO-1023</strain>
    </source>
</reference>
<gene>
    <name evidence="2" type="ORF">QO006_000508</name>
</gene>
<dbReference type="EMBL" id="JAURUR010000001">
    <property type="protein sequence ID" value="MDP9763095.1"/>
    <property type="molecule type" value="Genomic_DNA"/>
</dbReference>
<dbReference type="Pfam" id="PF00480">
    <property type="entry name" value="ROK"/>
    <property type="match status" value="1"/>
</dbReference>
<comment type="caution">
    <text evidence="2">The sequence shown here is derived from an EMBL/GenBank/DDBJ whole genome shotgun (WGS) entry which is preliminary data.</text>
</comment>
<evidence type="ECO:0000313" key="3">
    <source>
        <dbReference type="Proteomes" id="UP001232163"/>
    </source>
</evidence>
<dbReference type="EC" id="2.7.1.63" evidence="2"/>
<dbReference type="InterPro" id="IPR043129">
    <property type="entry name" value="ATPase_NBD"/>
</dbReference>
<dbReference type="InterPro" id="IPR000600">
    <property type="entry name" value="ROK"/>
</dbReference>
<keyword evidence="2" id="KW-0808">Transferase</keyword>
<dbReference type="Proteomes" id="UP001232163">
    <property type="component" value="Unassembled WGS sequence"/>
</dbReference>
<organism evidence="2 3">
    <name type="scientific">Deinococcus enclensis</name>
    <dbReference type="NCBI Taxonomy" id="1049582"/>
    <lineage>
        <taxon>Bacteria</taxon>
        <taxon>Thermotogati</taxon>
        <taxon>Deinococcota</taxon>
        <taxon>Deinococci</taxon>
        <taxon>Deinococcales</taxon>
        <taxon>Deinococcaceae</taxon>
        <taxon>Deinococcus</taxon>
    </lineage>
</organism>
<dbReference type="SUPFAM" id="SSF53067">
    <property type="entry name" value="Actin-like ATPase domain"/>
    <property type="match status" value="1"/>
</dbReference>
<dbReference type="RefSeq" id="WP_307463850.1">
    <property type="nucleotide sequence ID" value="NZ_JAURUR010000001.1"/>
</dbReference>
<evidence type="ECO:0000313" key="2">
    <source>
        <dbReference type="EMBL" id="MDP9763095.1"/>
    </source>
</evidence>
<dbReference type="PANTHER" id="PTHR18964">
    <property type="entry name" value="ROK (REPRESSOR, ORF, KINASE) FAMILY"/>
    <property type="match status" value="1"/>
</dbReference>
<name>A0ABT9M946_9DEIO</name>
<evidence type="ECO:0000256" key="1">
    <source>
        <dbReference type="SAM" id="MobiDB-lite"/>
    </source>
</evidence>
<keyword evidence="3" id="KW-1185">Reference proteome</keyword>
<feature type="region of interest" description="Disordered" evidence="1">
    <location>
        <begin position="254"/>
        <end position="302"/>
    </location>
</feature>
<protein>
    <submittedName>
        <fullName evidence="2">Polyphosphate glucokinase</fullName>
        <ecNumber evidence="2">2.7.1.63</ecNumber>
    </submittedName>
</protein>
<sequence>MTVVLGIDIGGSGIKGAPVDITTGQLVGERLRIPTPEGARPDEVIRVLRQLADHFGLDGPVGVTFPGIVQHGRTLSAANVDAAWVGLDADTEFTRALGREVHLLNDADAAGLAEAKFGAGQGVSGTVLVLTFGTGIGSALIHDGVLVPNTELGHLWLREHHAETWASDRARERDDLNWKQWAKRASGYLRHLELLFSPDLFIIGGGVSKKADKWNEHLKLDRSRFVPAALLNDAGIIGAAMSAAQHEDLGLAAQPTPAAQPSLTLARDPGSAPVRRADKTGKKARAGGPPLPAGGKARRKKP</sequence>
<dbReference type="PANTHER" id="PTHR18964:SF146">
    <property type="entry name" value="POLYPHOSPHATE GLUCOKINASE"/>
    <property type="match status" value="1"/>
</dbReference>